<name>A0A1I3R5F9_9RHOB</name>
<dbReference type="SUPFAM" id="SSF53067">
    <property type="entry name" value="Actin-like ATPase domain"/>
    <property type="match status" value="1"/>
</dbReference>
<dbReference type="InterPro" id="IPR043129">
    <property type="entry name" value="ATPase_NBD"/>
</dbReference>
<dbReference type="Pfam" id="PF00480">
    <property type="entry name" value="ROK"/>
    <property type="match status" value="1"/>
</dbReference>
<dbReference type="CDD" id="cd24073">
    <property type="entry name" value="ASKHA_ATPase_ROK_CYANR"/>
    <property type="match status" value="1"/>
</dbReference>
<dbReference type="InterPro" id="IPR000600">
    <property type="entry name" value="ROK"/>
</dbReference>
<gene>
    <name evidence="2" type="ORF">SAMN04488095_2785</name>
</gene>
<dbReference type="EMBL" id="FORA01000003">
    <property type="protein sequence ID" value="SFJ41250.1"/>
    <property type="molecule type" value="Genomic_DNA"/>
</dbReference>
<dbReference type="SUPFAM" id="SSF46785">
    <property type="entry name" value="Winged helix' DNA-binding domain"/>
    <property type="match status" value="1"/>
</dbReference>
<accession>A0A1I3R5F9</accession>
<dbReference type="PANTHER" id="PTHR18964">
    <property type="entry name" value="ROK (REPRESSOR, ORF, KINASE) FAMILY"/>
    <property type="match status" value="1"/>
</dbReference>
<dbReference type="GO" id="GO:0016301">
    <property type="term" value="F:kinase activity"/>
    <property type="evidence" value="ECO:0007669"/>
    <property type="project" value="UniProtKB-KW"/>
</dbReference>
<comment type="similarity">
    <text evidence="1">Belongs to the ROK (NagC/XylR) family.</text>
</comment>
<keyword evidence="2" id="KW-0418">Kinase</keyword>
<dbReference type="Gene3D" id="1.10.10.10">
    <property type="entry name" value="Winged helix-like DNA-binding domain superfamily/Winged helix DNA-binding domain"/>
    <property type="match status" value="1"/>
</dbReference>
<organism evidence="2 3">
    <name type="scientific">Jannaschia pohangensis</name>
    <dbReference type="NCBI Taxonomy" id="390807"/>
    <lineage>
        <taxon>Bacteria</taxon>
        <taxon>Pseudomonadati</taxon>
        <taxon>Pseudomonadota</taxon>
        <taxon>Alphaproteobacteria</taxon>
        <taxon>Rhodobacterales</taxon>
        <taxon>Roseobacteraceae</taxon>
        <taxon>Jannaschia</taxon>
    </lineage>
</organism>
<dbReference type="InterPro" id="IPR036390">
    <property type="entry name" value="WH_DNA-bd_sf"/>
</dbReference>
<dbReference type="AlphaFoldDB" id="A0A1I3R5F9"/>
<evidence type="ECO:0000313" key="3">
    <source>
        <dbReference type="Proteomes" id="UP000199110"/>
    </source>
</evidence>
<evidence type="ECO:0000256" key="1">
    <source>
        <dbReference type="ARBA" id="ARBA00006479"/>
    </source>
</evidence>
<dbReference type="Gene3D" id="3.30.420.40">
    <property type="match status" value="2"/>
</dbReference>
<dbReference type="InterPro" id="IPR036388">
    <property type="entry name" value="WH-like_DNA-bd_sf"/>
</dbReference>
<dbReference type="PANTHER" id="PTHR18964:SF149">
    <property type="entry name" value="BIFUNCTIONAL UDP-N-ACETYLGLUCOSAMINE 2-EPIMERASE_N-ACETYLMANNOSAMINE KINASE"/>
    <property type="match status" value="1"/>
</dbReference>
<keyword evidence="3" id="KW-1185">Reference proteome</keyword>
<dbReference type="STRING" id="390807.SAMN04488095_2785"/>
<dbReference type="Proteomes" id="UP000199110">
    <property type="component" value="Unassembled WGS sequence"/>
</dbReference>
<evidence type="ECO:0000313" key="2">
    <source>
        <dbReference type="EMBL" id="SFJ41250.1"/>
    </source>
</evidence>
<reference evidence="2 3" key="1">
    <citation type="submission" date="2016-10" db="EMBL/GenBank/DDBJ databases">
        <authorList>
            <person name="de Groot N.N."/>
        </authorList>
    </citation>
    <scope>NUCLEOTIDE SEQUENCE [LARGE SCALE GENOMIC DNA]</scope>
    <source>
        <strain evidence="2 3">DSM 19073</strain>
    </source>
</reference>
<keyword evidence="2" id="KW-0808">Transferase</keyword>
<proteinExistence type="inferred from homology"/>
<protein>
    <submittedName>
        <fullName evidence="2">Sugar kinase of the NBD/HSP70 family, may contain an N-terminal HTH domain</fullName>
    </submittedName>
</protein>
<sequence>MDAEFSGDARIFSCESELMSLDEMGLAATQLVGADTPGCGPLRGARQASSASLRQRIYEQVRSAGRISRAALAKELEVSPGSVTPLVSDLIATHLLRELEDETQHTGRGRPPVTLGVNPDRGLVAGLKVSDHEFSALLVDLAGHPVAQATLLRAAESRSVADLLRDVAMLYDRLMTAAGPGAPPVLGVGLGMPGMIDHASGRMRWSPIVAERDVDLQGLVSAQLGLPVSVDNDANLLTMAELWFGKGRSLSDFAVVTIEYGVGLGLVVDHAPYRGAHGLGMELGHTKVQLDGALCRCGQRGCLEAYVADFALVREAPIALDGALPPRGEVLATLYAQAKDGNEAARAIFDRAGRYLTLGIANVANLFDPRRIILSGSRMRYDFLYARELLEEVAGLTLNTPPPIEVNAWDDFVWARGAAALALSDLTPRLMA</sequence>